<dbReference type="AlphaFoldDB" id="A0A5R8WWU5"/>
<comment type="caution">
    <text evidence="1">The sequence shown here is derived from an EMBL/GenBank/DDBJ whole genome shotgun (WGS) entry which is preliminary data.</text>
</comment>
<dbReference type="OrthoDB" id="4301792at2"/>
<dbReference type="EMBL" id="VAJM01000001">
    <property type="protein sequence ID" value="TLM96625.1"/>
    <property type="molecule type" value="Genomic_DNA"/>
</dbReference>
<gene>
    <name evidence="1" type="ORF">FDY95_01115</name>
</gene>
<keyword evidence="2" id="KW-1185">Reference proteome</keyword>
<protein>
    <submittedName>
        <fullName evidence="1">Uncharacterized protein</fullName>
    </submittedName>
</protein>
<dbReference type="RefSeq" id="WP_138074881.1">
    <property type="nucleotide sequence ID" value="NZ_VAJM01000001.1"/>
</dbReference>
<reference evidence="1 2" key="1">
    <citation type="submission" date="2019-05" db="EMBL/GenBank/DDBJ databases">
        <title>Hymenobacter edaphi sp. nov., isolated from abandoned arsenic-contaminated farmland soil.</title>
        <authorList>
            <person name="Nie L."/>
        </authorList>
    </citation>
    <scope>NUCLEOTIDE SEQUENCE [LARGE SCALE GENOMIC DNA]</scope>
    <source>
        <strain evidence="1 2">1-3-3-8</strain>
    </source>
</reference>
<accession>A0A5R8WWU5</accession>
<proteinExistence type="predicted"/>
<evidence type="ECO:0000313" key="2">
    <source>
        <dbReference type="Proteomes" id="UP000305517"/>
    </source>
</evidence>
<dbReference type="Proteomes" id="UP000305517">
    <property type="component" value="Unassembled WGS sequence"/>
</dbReference>
<sequence length="131" mass="15099">MAVLSYDKTDEYFYRDSRKELFGGATNLELTPRELVLTDSLLQQSVAAWNRYQRQHGYTGPLLNSKGYKRQLIAVIDTAGEKRVWINGFCGADGSGWKKRIIQVWDGGICYFNVKLNLSRKTWEELDVNNE</sequence>
<evidence type="ECO:0000313" key="1">
    <source>
        <dbReference type="EMBL" id="TLM96625.1"/>
    </source>
</evidence>
<organism evidence="1 2">
    <name type="scientific">Hymenobacter jeollabukensis</name>
    <dbReference type="NCBI Taxonomy" id="2025313"/>
    <lineage>
        <taxon>Bacteria</taxon>
        <taxon>Pseudomonadati</taxon>
        <taxon>Bacteroidota</taxon>
        <taxon>Cytophagia</taxon>
        <taxon>Cytophagales</taxon>
        <taxon>Hymenobacteraceae</taxon>
        <taxon>Hymenobacter</taxon>
    </lineage>
</organism>
<name>A0A5R8WWU5_9BACT</name>